<reference evidence="2" key="1">
    <citation type="journal article" date="2019" name="Int. J. Syst. Evol. Microbiol.">
        <title>The Global Catalogue of Microorganisms (GCM) 10K type strain sequencing project: providing services to taxonomists for standard genome sequencing and annotation.</title>
        <authorList>
            <consortium name="The Broad Institute Genomics Platform"/>
            <consortium name="The Broad Institute Genome Sequencing Center for Infectious Disease"/>
            <person name="Wu L."/>
            <person name="Ma J."/>
        </authorList>
    </citation>
    <scope>NUCLEOTIDE SEQUENCE [LARGE SCALE GENOMIC DNA]</scope>
    <source>
        <strain evidence="2">JCM 17688</strain>
    </source>
</reference>
<evidence type="ECO:0000313" key="2">
    <source>
        <dbReference type="Proteomes" id="UP001500635"/>
    </source>
</evidence>
<accession>A0ABP8J0N4</accession>
<comment type="caution">
    <text evidence="1">The sequence shown here is derived from an EMBL/GenBank/DDBJ whole genome shotgun (WGS) entry which is preliminary data.</text>
</comment>
<name>A0ABP8J0N4_9ACTN</name>
<dbReference type="EMBL" id="BAABFR010000001">
    <property type="protein sequence ID" value="GAA4382834.1"/>
    <property type="molecule type" value="Genomic_DNA"/>
</dbReference>
<gene>
    <name evidence="1" type="ORF">GCM10023147_01130</name>
</gene>
<evidence type="ECO:0000313" key="1">
    <source>
        <dbReference type="EMBL" id="GAA4382834.1"/>
    </source>
</evidence>
<keyword evidence="2" id="KW-1185">Reference proteome</keyword>
<organism evidence="1 2">
    <name type="scientific">Tsukamurella soli</name>
    <dbReference type="NCBI Taxonomy" id="644556"/>
    <lineage>
        <taxon>Bacteria</taxon>
        <taxon>Bacillati</taxon>
        <taxon>Actinomycetota</taxon>
        <taxon>Actinomycetes</taxon>
        <taxon>Mycobacteriales</taxon>
        <taxon>Tsukamurellaceae</taxon>
        <taxon>Tsukamurella</taxon>
    </lineage>
</organism>
<sequence>MTAAQVKTVLSGIESTKTATALSAKLGTDITTLTKGESAVSISSKSSLTAFVKTLQTAQTDKSLTGAKADATLASIQADAKALGAKIK</sequence>
<proteinExistence type="predicted"/>
<dbReference type="Proteomes" id="UP001500635">
    <property type="component" value="Unassembled WGS sequence"/>
</dbReference>
<protein>
    <submittedName>
        <fullName evidence="1">Uncharacterized protein</fullName>
    </submittedName>
</protein>